<dbReference type="InterPro" id="IPR009040">
    <property type="entry name" value="Ferritin-like_diiron"/>
</dbReference>
<dbReference type="GO" id="GO:0046872">
    <property type="term" value="F:metal ion binding"/>
    <property type="evidence" value="ECO:0007669"/>
    <property type="project" value="InterPro"/>
</dbReference>
<dbReference type="InterPro" id="IPR009078">
    <property type="entry name" value="Ferritin-like_SF"/>
</dbReference>
<sequence>MLAATQSGALSQAQPLAQTKGNLEKAYVGETTACSKYQAYAQKARAEGKKGVASLFEAASQAEAIHASNHASVLATLGEANPKSGAFSGKVGSTQANLKDAWRGETEEKDQMYPAMLTVATSEKQVGAQRTFRFALAAERQHAALYSAAMTNLNSGKKDIGLKSFSVCQTCGATQQGNAPKACVTCKGTKFDKIK</sequence>
<feature type="domain" description="Ferritin-like diiron" evidence="1">
    <location>
        <begin position="13"/>
        <end position="157"/>
    </location>
</feature>
<dbReference type="Pfam" id="PF02915">
    <property type="entry name" value="Rubrerythrin"/>
    <property type="match status" value="1"/>
</dbReference>
<dbReference type="PANTHER" id="PTHR33746">
    <property type="entry name" value="RUBRERYTHRIN"/>
    <property type="match status" value="1"/>
</dbReference>
<organism evidence="2 3">
    <name type="scientific">Armatimonas rosea</name>
    <dbReference type="NCBI Taxonomy" id="685828"/>
    <lineage>
        <taxon>Bacteria</taxon>
        <taxon>Bacillati</taxon>
        <taxon>Armatimonadota</taxon>
        <taxon>Armatimonadia</taxon>
        <taxon>Armatimonadales</taxon>
        <taxon>Armatimonadaceae</taxon>
        <taxon>Armatimonas</taxon>
    </lineage>
</organism>
<dbReference type="RefSeq" id="WP_184204151.1">
    <property type="nucleotide sequence ID" value="NZ_JACHGW010000013.1"/>
</dbReference>
<accession>A0A7W9SXA0</accession>
<proteinExistence type="predicted"/>
<dbReference type="InterPro" id="IPR003251">
    <property type="entry name" value="Rr_diiron-bd_dom"/>
</dbReference>
<evidence type="ECO:0000313" key="3">
    <source>
        <dbReference type="Proteomes" id="UP000520814"/>
    </source>
</evidence>
<dbReference type="PANTHER" id="PTHR33746:SF4">
    <property type="entry name" value="RUBRERYTHRIN"/>
    <property type="match status" value="1"/>
</dbReference>
<name>A0A7W9SXA0_ARMRO</name>
<keyword evidence="3" id="KW-1185">Reference proteome</keyword>
<dbReference type="EMBL" id="JACHGW010000013">
    <property type="protein sequence ID" value="MBB6054070.1"/>
    <property type="molecule type" value="Genomic_DNA"/>
</dbReference>
<dbReference type="Proteomes" id="UP000520814">
    <property type="component" value="Unassembled WGS sequence"/>
</dbReference>
<dbReference type="InterPro" id="IPR052753">
    <property type="entry name" value="Rbr2/Nigerythrin"/>
</dbReference>
<dbReference type="GO" id="GO:0016491">
    <property type="term" value="F:oxidoreductase activity"/>
    <property type="evidence" value="ECO:0007669"/>
    <property type="project" value="InterPro"/>
</dbReference>
<evidence type="ECO:0000313" key="2">
    <source>
        <dbReference type="EMBL" id="MBB6054070.1"/>
    </source>
</evidence>
<comment type="caution">
    <text evidence="2">The sequence shown here is derived from an EMBL/GenBank/DDBJ whole genome shotgun (WGS) entry which is preliminary data.</text>
</comment>
<dbReference type="Gene3D" id="1.20.1260.10">
    <property type="match status" value="1"/>
</dbReference>
<dbReference type="PROSITE" id="PS50905">
    <property type="entry name" value="FERRITIN_LIKE"/>
    <property type="match status" value="1"/>
</dbReference>
<dbReference type="CDD" id="cd01041">
    <property type="entry name" value="Rubrerythrin"/>
    <property type="match status" value="1"/>
</dbReference>
<dbReference type="SUPFAM" id="SSF47240">
    <property type="entry name" value="Ferritin-like"/>
    <property type="match status" value="1"/>
</dbReference>
<evidence type="ECO:0000259" key="1">
    <source>
        <dbReference type="PROSITE" id="PS50905"/>
    </source>
</evidence>
<gene>
    <name evidence="2" type="ORF">HNQ39_005917</name>
</gene>
<protein>
    <submittedName>
        <fullName evidence="2">Rubrerythrin</fullName>
    </submittedName>
</protein>
<reference evidence="2 3" key="1">
    <citation type="submission" date="2020-08" db="EMBL/GenBank/DDBJ databases">
        <title>Genomic Encyclopedia of Type Strains, Phase IV (KMG-IV): sequencing the most valuable type-strain genomes for metagenomic binning, comparative biology and taxonomic classification.</title>
        <authorList>
            <person name="Goeker M."/>
        </authorList>
    </citation>
    <scope>NUCLEOTIDE SEQUENCE [LARGE SCALE GENOMIC DNA]</scope>
    <source>
        <strain evidence="2 3">DSM 23562</strain>
    </source>
</reference>
<dbReference type="InterPro" id="IPR012347">
    <property type="entry name" value="Ferritin-like"/>
</dbReference>
<dbReference type="AlphaFoldDB" id="A0A7W9SXA0"/>